<keyword evidence="4" id="KW-1185">Reference proteome</keyword>
<feature type="compositionally biased region" description="Low complexity" evidence="2">
    <location>
        <begin position="376"/>
        <end position="391"/>
    </location>
</feature>
<evidence type="ECO:0000256" key="1">
    <source>
        <dbReference type="ARBA" id="ARBA00007105"/>
    </source>
</evidence>
<evidence type="ECO:0000256" key="2">
    <source>
        <dbReference type="SAM" id="MobiDB-lite"/>
    </source>
</evidence>
<feature type="compositionally biased region" description="Basic residues" evidence="2">
    <location>
        <begin position="93"/>
        <end position="103"/>
    </location>
</feature>
<reference evidence="3 4" key="1">
    <citation type="submission" date="2019-01" db="EMBL/GenBank/DDBJ databases">
        <title>A draft genome assembly of the solar-powered sea slug Elysia chlorotica.</title>
        <authorList>
            <person name="Cai H."/>
            <person name="Li Q."/>
            <person name="Fang X."/>
            <person name="Li J."/>
            <person name="Curtis N.E."/>
            <person name="Altenburger A."/>
            <person name="Shibata T."/>
            <person name="Feng M."/>
            <person name="Maeda T."/>
            <person name="Schwartz J.A."/>
            <person name="Shigenobu S."/>
            <person name="Lundholm N."/>
            <person name="Nishiyama T."/>
            <person name="Yang H."/>
            <person name="Hasebe M."/>
            <person name="Li S."/>
            <person name="Pierce S.K."/>
            <person name="Wang J."/>
        </authorList>
    </citation>
    <scope>NUCLEOTIDE SEQUENCE [LARGE SCALE GENOMIC DNA]</scope>
    <source>
        <strain evidence="3">EC2010</strain>
        <tissue evidence="3">Whole organism of an adult</tissue>
    </source>
</reference>
<dbReference type="EMBL" id="RQTK01000302">
    <property type="protein sequence ID" value="RUS82108.1"/>
    <property type="molecule type" value="Genomic_DNA"/>
</dbReference>
<feature type="non-terminal residue" evidence="3">
    <location>
        <position position="539"/>
    </location>
</feature>
<organism evidence="3 4">
    <name type="scientific">Elysia chlorotica</name>
    <name type="common">Eastern emerald elysia</name>
    <name type="synonym">Sea slug</name>
    <dbReference type="NCBI Taxonomy" id="188477"/>
    <lineage>
        <taxon>Eukaryota</taxon>
        <taxon>Metazoa</taxon>
        <taxon>Spiralia</taxon>
        <taxon>Lophotrochozoa</taxon>
        <taxon>Mollusca</taxon>
        <taxon>Gastropoda</taxon>
        <taxon>Heterobranchia</taxon>
        <taxon>Euthyneura</taxon>
        <taxon>Panpulmonata</taxon>
        <taxon>Sacoglossa</taxon>
        <taxon>Placobranchoidea</taxon>
        <taxon>Plakobranchidae</taxon>
        <taxon>Elysia</taxon>
    </lineage>
</organism>
<dbReference type="SUPFAM" id="SSF46934">
    <property type="entry name" value="UBA-like"/>
    <property type="match status" value="1"/>
</dbReference>
<feature type="compositionally biased region" description="Low complexity" evidence="2">
    <location>
        <begin position="475"/>
        <end position="489"/>
    </location>
</feature>
<dbReference type="PANTHER" id="PTHR15623">
    <property type="entry name" value="SPERMATOGENESIS-ASSOCIATED SERINE-RICH PROTEIN 2-RELATED"/>
    <property type="match status" value="1"/>
</dbReference>
<dbReference type="PANTHER" id="PTHR15623:SF11">
    <property type="entry name" value="SPERMATOGENESIS-ASSOCIATED SERINE-RICH PROTEIN 2"/>
    <property type="match status" value="1"/>
</dbReference>
<evidence type="ECO:0000313" key="3">
    <source>
        <dbReference type="EMBL" id="RUS82108.1"/>
    </source>
</evidence>
<accession>A0A3S0ZNP3</accession>
<feature type="compositionally biased region" description="Polar residues" evidence="2">
    <location>
        <begin position="155"/>
        <end position="168"/>
    </location>
</feature>
<feature type="region of interest" description="Disordered" evidence="2">
    <location>
        <begin position="376"/>
        <end position="404"/>
    </location>
</feature>
<feature type="compositionally biased region" description="Low complexity" evidence="2">
    <location>
        <begin position="115"/>
        <end position="125"/>
    </location>
</feature>
<sequence length="539" mass="59014">MNRDMTILEPVKEEATSSAIHFDSSTKAVMAEATHENIKEKVLAVREVVPGKSNNEVILVLQYYDYCVERTIQAYLEDGAKEALQEWNFTGTKPKKRKNKKKPASAGVNGEKSEAAPSSSTSAPAVDGTKQDGLLNGDAGGLPNGDLPHDACKTDQASTSAASEPQSNNERKTSGQAAPMPQRQSHNRSRGSAGQHRLQLQHNSTHHDARERTVSEVSTGSGVADGASKRPFHGLEKALKDIHRQTTSLERLRNLLDHEIDRSYRSVKTIFEDLRQGLDSREAQIFGELEQLKKEASEMLEMRQSKAADLRRQVDRSERMTESEVSDLRAEVKHFVSERRHDEELGRVTRFVYDSDHLLAEIGKFGEVVHVRSVSTARRASSSSVASSVVSHEGNAEVDAPNSQEINELQDRLKNSLKLQTTQSTGVSSSLENGSSDAGLTAPKSVRRRFGNSHRGGNTSRSREGGVSDVRSDGSPSPASQQHPPAASSRTERHSNNNSSSNHHQQQQQQGYSNSSNNNSSNYYTSNTGSPGRGGNRQS</sequence>
<dbReference type="AlphaFoldDB" id="A0A3S0ZNP3"/>
<dbReference type="OrthoDB" id="6136201at2759"/>
<feature type="region of interest" description="Disordered" evidence="2">
    <location>
        <begin position="420"/>
        <end position="539"/>
    </location>
</feature>
<dbReference type="Pfam" id="PF07139">
    <property type="entry name" value="SPATS2-like"/>
    <property type="match status" value="1"/>
</dbReference>
<dbReference type="GO" id="GO:0005737">
    <property type="term" value="C:cytoplasm"/>
    <property type="evidence" value="ECO:0007669"/>
    <property type="project" value="TreeGrafter"/>
</dbReference>
<proteinExistence type="inferred from homology"/>
<gene>
    <name evidence="3" type="ORF">EGW08_010120</name>
</gene>
<feature type="compositionally biased region" description="Basic and acidic residues" evidence="2">
    <location>
        <begin position="205"/>
        <end position="214"/>
    </location>
</feature>
<protein>
    <recommendedName>
        <fullName evidence="5">Spermatogenesis-associated serine-rich protein 2</fullName>
    </recommendedName>
</protein>
<dbReference type="InterPro" id="IPR009816">
    <property type="entry name" value="SPATS2-like"/>
</dbReference>
<name>A0A3S0ZNP3_ELYCH</name>
<feature type="compositionally biased region" description="Low complexity" evidence="2">
    <location>
        <begin position="496"/>
        <end position="530"/>
    </location>
</feature>
<comment type="caution">
    <text evidence="3">The sequence shown here is derived from an EMBL/GenBank/DDBJ whole genome shotgun (WGS) entry which is preliminary data.</text>
</comment>
<comment type="similarity">
    <text evidence="1">Belongs to the SPATS2 family.</text>
</comment>
<dbReference type="Proteomes" id="UP000271974">
    <property type="component" value="Unassembled WGS sequence"/>
</dbReference>
<evidence type="ECO:0000313" key="4">
    <source>
        <dbReference type="Proteomes" id="UP000271974"/>
    </source>
</evidence>
<dbReference type="InterPro" id="IPR009060">
    <property type="entry name" value="UBA-like_sf"/>
</dbReference>
<feature type="compositionally biased region" description="Polar residues" evidence="2">
    <location>
        <begin position="420"/>
        <end position="438"/>
    </location>
</feature>
<feature type="compositionally biased region" description="Basic and acidic residues" evidence="2">
    <location>
        <begin position="461"/>
        <end position="472"/>
    </location>
</feature>
<feature type="region of interest" description="Disordered" evidence="2">
    <location>
        <begin position="93"/>
        <end position="232"/>
    </location>
</feature>
<evidence type="ECO:0008006" key="5">
    <source>
        <dbReference type="Google" id="ProtNLM"/>
    </source>
</evidence>